<dbReference type="AlphaFoldDB" id="A0A9J5WRS3"/>
<organism evidence="1 2">
    <name type="scientific">Solanum commersonii</name>
    <name type="common">Commerson's wild potato</name>
    <name type="synonym">Commerson's nightshade</name>
    <dbReference type="NCBI Taxonomy" id="4109"/>
    <lineage>
        <taxon>Eukaryota</taxon>
        <taxon>Viridiplantae</taxon>
        <taxon>Streptophyta</taxon>
        <taxon>Embryophyta</taxon>
        <taxon>Tracheophyta</taxon>
        <taxon>Spermatophyta</taxon>
        <taxon>Magnoliopsida</taxon>
        <taxon>eudicotyledons</taxon>
        <taxon>Gunneridae</taxon>
        <taxon>Pentapetalae</taxon>
        <taxon>asterids</taxon>
        <taxon>lamiids</taxon>
        <taxon>Solanales</taxon>
        <taxon>Solanaceae</taxon>
        <taxon>Solanoideae</taxon>
        <taxon>Solaneae</taxon>
        <taxon>Solanum</taxon>
    </lineage>
</organism>
<reference evidence="1 2" key="1">
    <citation type="submission" date="2020-09" db="EMBL/GenBank/DDBJ databases">
        <title>De no assembly of potato wild relative species, Solanum commersonii.</title>
        <authorList>
            <person name="Cho K."/>
        </authorList>
    </citation>
    <scope>NUCLEOTIDE SEQUENCE [LARGE SCALE GENOMIC DNA]</scope>
    <source>
        <strain evidence="1">LZ3.2</strain>
        <tissue evidence="1">Leaf</tissue>
    </source>
</reference>
<dbReference type="InterPro" id="IPR052048">
    <property type="entry name" value="ST_Response_Regulator"/>
</dbReference>
<evidence type="ECO:0000313" key="1">
    <source>
        <dbReference type="EMBL" id="KAG5578362.1"/>
    </source>
</evidence>
<gene>
    <name evidence="1" type="ORF">H5410_058496</name>
</gene>
<dbReference type="Proteomes" id="UP000824120">
    <property type="component" value="Chromosome 11"/>
</dbReference>
<keyword evidence="2" id="KW-1185">Reference proteome</keyword>
<comment type="caution">
    <text evidence="1">The sequence shown here is derived from an EMBL/GenBank/DDBJ whole genome shotgun (WGS) entry which is preliminary data.</text>
</comment>
<protein>
    <recommendedName>
        <fullName evidence="3">Response regulatory domain-containing protein</fullName>
    </recommendedName>
</protein>
<dbReference type="PANTHER" id="PTHR43228">
    <property type="entry name" value="TWO-COMPONENT RESPONSE REGULATOR"/>
    <property type="match status" value="1"/>
</dbReference>
<evidence type="ECO:0008006" key="3">
    <source>
        <dbReference type="Google" id="ProtNLM"/>
    </source>
</evidence>
<dbReference type="EMBL" id="JACXVP010000011">
    <property type="protein sequence ID" value="KAG5578362.1"/>
    <property type="molecule type" value="Genomic_DNA"/>
</dbReference>
<proteinExistence type="predicted"/>
<accession>A0A9J5WRS3</accession>
<name>A0A9J5WRS3_SOLCO</name>
<dbReference type="OrthoDB" id="21225at2759"/>
<sequence length="68" mass="7896">MIQYTRTTHATKKLQSMGITMMIVGITTPDNNEEYHKEFMKVGLDECYEKSLEKEILQSLVEKISNKV</sequence>
<evidence type="ECO:0000313" key="2">
    <source>
        <dbReference type="Proteomes" id="UP000824120"/>
    </source>
</evidence>
<dbReference type="PANTHER" id="PTHR43228:SF23">
    <property type="entry name" value="TWO-COMPONENT RESPONSE REGULATOR ARR22-LIKE"/>
    <property type="match status" value="1"/>
</dbReference>